<dbReference type="Proteomes" id="UP000269396">
    <property type="component" value="Unassembled WGS sequence"/>
</dbReference>
<gene>
    <name evidence="1" type="ORF">SMTD_LOCUS9477</name>
</gene>
<name>A0A3P8DF04_9TREM</name>
<evidence type="ECO:0000313" key="1">
    <source>
        <dbReference type="EMBL" id="VDP50067.1"/>
    </source>
</evidence>
<reference evidence="1 2" key="1">
    <citation type="submission" date="2018-11" db="EMBL/GenBank/DDBJ databases">
        <authorList>
            <consortium name="Pathogen Informatics"/>
        </authorList>
    </citation>
    <scope>NUCLEOTIDE SEQUENCE [LARGE SCALE GENOMIC DNA]</scope>
    <source>
        <strain>Denwood</strain>
        <strain evidence="2">Zambia</strain>
    </source>
</reference>
<organism evidence="1 2">
    <name type="scientific">Schistosoma mattheei</name>
    <dbReference type="NCBI Taxonomy" id="31246"/>
    <lineage>
        <taxon>Eukaryota</taxon>
        <taxon>Metazoa</taxon>
        <taxon>Spiralia</taxon>
        <taxon>Lophotrochozoa</taxon>
        <taxon>Platyhelminthes</taxon>
        <taxon>Trematoda</taxon>
        <taxon>Digenea</taxon>
        <taxon>Strigeidida</taxon>
        <taxon>Schistosomatoidea</taxon>
        <taxon>Schistosomatidae</taxon>
        <taxon>Schistosoma</taxon>
    </lineage>
</organism>
<dbReference type="EMBL" id="UZAL01029734">
    <property type="protein sequence ID" value="VDP50067.1"/>
    <property type="molecule type" value="Genomic_DNA"/>
</dbReference>
<evidence type="ECO:0000313" key="2">
    <source>
        <dbReference type="Proteomes" id="UP000269396"/>
    </source>
</evidence>
<protein>
    <submittedName>
        <fullName evidence="1">Uncharacterized protein</fullName>
    </submittedName>
</protein>
<keyword evidence="2" id="KW-1185">Reference proteome</keyword>
<dbReference type="AlphaFoldDB" id="A0A3P8DF04"/>
<proteinExistence type="predicted"/>
<accession>A0A3P8DF04</accession>
<sequence>MTNQLAHQNPLHKHHYTITHNLCAPKCLILCITSAPRYYHLHDNHIINNVLDLHLLDHQLNAYARHQRQPFYSTPLLHQGQLNGMMECDQIKQSVFLSPLHSKICPMRNKSVQNQRLLIL</sequence>